<dbReference type="Proteomes" id="UP000663868">
    <property type="component" value="Unassembled WGS sequence"/>
</dbReference>
<evidence type="ECO:0000313" key="4">
    <source>
        <dbReference type="EMBL" id="CAF3907935.1"/>
    </source>
</evidence>
<dbReference type="SUPFAM" id="SSF48403">
    <property type="entry name" value="Ankyrin repeat"/>
    <property type="match status" value="1"/>
</dbReference>
<protein>
    <submittedName>
        <fullName evidence="4">Uncharacterized protein</fullName>
    </submittedName>
</protein>
<dbReference type="SUPFAM" id="SSF143410">
    <property type="entry name" value="DOPA-like"/>
    <property type="match status" value="1"/>
</dbReference>
<dbReference type="PROSITE" id="PS50297">
    <property type="entry name" value="ANK_REP_REGION"/>
    <property type="match status" value="1"/>
</dbReference>
<dbReference type="PROSITE" id="PS50088">
    <property type="entry name" value="ANK_REPEAT"/>
    <property type="match status" value="1"/>
</dbReference>
<dbReference type="Gene3D" id="3.30.70.1240">
    <property type="entry name" value="DOPA-like domains"/>
    <property type="match status" value="1"/>
</dbReference>
<dbReference type="AlphaFoldDB" id="A0A819HZF4"/>
<name>A0A819HZF4_9BILA</name>
<dbReference type="InterPro" id="IPR023389">
    <property type="entry name" value="DOPA-like_sf"/>
</dbReference>
<dbReference type="PANTHER" id="PTHR24198">
    <property type="entry name" value="ANKYRIN REPEAT AND PROTEIN KINASE DOMAIN-CONTAINING PROTEIN"/>
    <property type="match status" value="1"/>
</dbReference>
<evidence type="ECO:0000313" key="5">
    <source>
        <dbReference type="Proteomes" id="UP000663868"/>
    </source>
</evidence>
<dbReference type="SMART" id="SM00248">
    <property type="entry name" value="ANK"/>
    <property type="match status" value="3"/>
</dbReference>
<sequence>MTQNMDLLHAAECGLLSVVKDILSNNKSLIRSCRHQNKRNHAFNYESSAIHYASRSGHYNIVKYLLEQDPTIVDDHDRDNWTASHYSCYNGHLNIVKLLLQYNANVNKKDRYHSQTPIQFALYRQFDEIVYFLDPNIKLTRDNVDDESKTKNIPVFRKKSNLFLGRYRLNDHHIQQIQSFRSDLQFSDIELKEVEDVELLNLLVRIVMTHDFKKHMNKTIELSSLEEDVDDSFLRSSSTSAHEHVMVVKEALELRNRTRQRFQDYLAPDCTGRYDYGYLCMIDDHDIENTTLIGGPFVSGEWSIFVPLGDYPLITPWLTQNRGNLSLLLHPNTGYEYEDHDIWALWAGQRWPLDMSIFDKETQTNEFGHYPGDSDNPVCLSKNGVCGDDQLYTSTLCCFDLAFLHTVNSDTTQDKSLMDNLNQIDDEIAEISNNNYAFVAENDLDVGIEQDLGWTMVDFTENEAEKYNAQRYSSADQHRDDDSSDEMLPTRFQLLKDYAYNKTSEVRNTASKVVNGTASVVVDTASMVAGTAAKVAGGTASMVVDAASIVAVTAARVPVAVMLVLIMGAAGRRPKLSIGFFTTQSKSKPII</sequence>
<evidence type="ECO:0000256" key="2">
    <source>
        <dbReference type="ARBA" id="ARBA00023043"/>
    </source>
</evidence>
<dbReference type="EMBL" id="CAJOBB010001821">
    <property type="protein sequence ID" value="CAF3907935.1"/>
    <property type="molecule type" value="Genomic_DNA"/>
</dbReference>
<dbReference type="InterPro" id="IPR014980">
    <property type="entry name" value="DOPA_dioxygen"/>
</dbReference>
<keyword evidence="2 3" id="KW-0040">ANK repeat</keyword>
<evidence type="ECO:0000256" key="3">
    <source>
        <dbReference type="PROSITE-ProRule" id="PRU00023"/>
    </source>
</evidence>
<dbReference type="Gene3D" id="1.25.40.20">
    <property type="entry name" value="Ankyrin repeat-containing domain"/>
    <property type="match status" value="1"/>
</dbReference>
<evidence type="ECO:0000256" key="1">
    <source>
        <dbReference type="ARBA" id="ARBA00022737"/>
    </source>
</evidence>
<accession>A0A819HZF4</accession>
<organism evidence="4 5">
    <name type="scientific">Adineta steineri</name>
    <dbReference type="NCBI Taxonomy" id="433720"/>
    <lineage>
        <taxon>Eukaryota</taxon>
        <taxon>Metazoa</taxon>
        <taxon>Spiralia</taxon>
        <taxon>Gnathifera</taxon>
        <taxon>Rotifera</taxon>
        <taxon>Eurotatoria</taxon>
        <taxon>Bdelloidea</taxon>
        <taxon>Adinetida</taxon>
        <taxon>Adinetidae</taxon>
        <taxon>Adineta</taxon>
    </lineage>
</organism>
<dbReference type="Pfam" id="PF12796">
    <property type="entry name" value="Ank_2"/>
    <property type="match status" value="1"/>
</dbReference>
<keyword evidence="1" id="KW-0677">Repeat</keyword>
<dbReference type="Pfam" id="PF08883">
    <property type="entry name" value="DOPA_dioxygen"/>
    <property type="match status" value="1"/>
</dbReference>
<feature type="repeat" description="ANK" evidence="3">
    <location>
        <begin position="79"/>
        <end position="111"/>
    </location>
</feature>
<reference evidence="4" key="1">
    <citation type="submission" date="2021-02" db="EMBL/GenBank/DDBJ databases">
        <authorList>
            <person name="Nowell W R."/>
        </authorList>
    </citation>
    <scope>NUCLEOTIDE SEQUENCE</scope>
</reference>
<proteinExistence type="predicted"/>
<dbReference type="InterPro" id="IPR036770">
    <property type="entry name" value="Ankyrin_rpt-contain_sf"/>
</dbReference>
<gene>
    <name evidence="4" type="ORF">KXQ929_LOCUS23185</name>
</gene>
<comment type="caution">
    <text evidence="4">The sequence shown here is derived from an EMBL/GenBank/DDBJ whole genome shotgun (WGS) entry which is preliminary data.</text>
</comment>
<dbReference type="InterPro" id="IPR002110">
    <property type="entry name" value="Ankyrin_rpt"/>
</dbReference>
<dbReference type="PANTHER" id="PTHR24198:SF194">
    <property type="entry name" value="INVERSIN-A"/>
    <property type="match status" value="1"/>
</dbReference>